<dbReference type="InterPro" id="IPR003837">
    <property type="entry name" value="GatC"/>
</dbReference>
<dbReference type="EMBL" id="PCTL01000029">
    <property type="protein sequence ID" value="PIP73141.1"/>
    <property type="molecule type" value="Genomic_DNA"/>
</dbReference>
<proteinExistence type="predicted"/>
<evidence type="ECO:0000313" key="2">
    <source>
        <dbReference type="Proteomes" id="UP000230638"/>
    </source>
</evidence>
<comment type="caution">
    <text evidence="1">The sequence shown here is derived from an EMBL/GenBank/DDBJ whole genome shotgun (WGS) entry which is preliminary data.</text>
</comment>
<reference evidence="1 2" key="1">
    <citation type="submission" date="2017-09" db="EMBL/GenBank/DDBJ databases">
        <title>Depth-based differentiation of microbial function through sediment-hosted aquifers and enrichment of novel symbionts in the deep terrestrial subsurface.</title>
        <authorList>
            <person name="Probst A.J."/>
            <person name="Ladd B."/>
            <person name="Jarett J.K."/>
            <person name="Geller-Mcgrath D.E."/>
            <person name="Sieber C.M."/>
            <person name="Emerson J.B."/>
            <person name="Anantharaman K."/>
            <person name="Thomas B.C."/>
            <person name="Malmstrom R."/>
            <person name="Stieglmeier M."/>
            <person name="Klingl A."/>
            <person name="Woyke T."/>
            <person name="Ryan C.M."/>
            <person name="Banfield J.F."/>
        </authorList>
    </citation>
    <scope>NUCLEOTIDE SEQUENCE [LARGE SCALE GENOMIC DNA]</scope>
    <source>
        <strain evidence="1">CG22_combo_CG10-13_8_21_14_all_47_15</strain>
    </source>
</reference>
<accession>A0A2H0CTR0</accession>
<dbReference type="Proteomes" id="UP000230638">
    <property type="component" value="Unassembled WGS sequence"/>
</dbReference>
<evidence type="ECO:0000313" key="1">
    <source>
        <dbReference type="EMBL" id="PIP73141.1"/>
    </source>
</evidence>
<protein>
    <submittedName>
        <fullName evidence="1">Asp-tRNA(Asn)/Glu-tRNA(Gln) amidotransferase GatCAB subunit C</fullName>
    </submittedName>
</protein>
<organism evidence="1 2">
    <name type="scientific">Candidatus Lloydbacteria bacterium CG22_combo_CG10-13_8_21_14_all_47_15</name>
    <dbReference type="NCBI Taxonomy" id="1974635"/>
    <lineage>
        <taxon>Bacteria</taxon>
        <taxon>Candidatus Lloydiibacteriota</taxon>
    </lineage>
</organism>
<dbReference type="SUPFAM" id="SSF141000">
    <property type="entry name" value="Glu-tRNAGln amidotransferase C subunit"/>
    <property type="match status" value="1"/>
</dbReference>
<name>A0A2H0CTR0_9BACT</name>
<dbReference type="NCBIfam" id="TIGR00135">
    <property type="entry name" value="gatC"/>
    <property type="match status" value="1"/>
</dbReference>
<dbReference type="GO" id="GO:0006450">
    <property type="term" value="P:regulation of translational fidelity"/>
    <property type="evidence" value="ECO:0007669"/>
    <property type="project" value="InterPro"/>
</dbReference>
<keyword evidence="1" id="KW-0808">Transferase</keyword>
<dbReference type="GO" id="GO:0016740">
    <property type="term" value="F:transferase activity"/>
    <property type="evidence" value="ECO:0007669"/>
    <property type="project" value="UniProtKB-KW"/>
</dbReference>
<sequence length="107" mass="11915">MIRISMSSDESFRVNTEDMAHLATLARIRLSDEEKAALSKDLEAILGYVRQVSEVADKAPKVSARLENVFREDGKPHATGAYSEVLLAEAPAVEKNFVKVKKIISRR</sequence>
<dbReference type="InterPro" id="IPR036113">
    <property type="entry name" value="Asp/Glu-ADT_sf_sub_c"/>
</dbReference>
<gene>
    <name evidence="1" type="ORF">COW88_02975</name>
</gene>
<dbReference type="AlphaFoldDB" id="A0A2H0CTR0"/>
<dbReference type="Pfam" id="PF02686">
    <property type="entry name" value="GatC"/>
    <property type="match status" value="1"/>
</dbReference>
<dbReference type="Gene3D" id="1.10.20.60">
    <property type="entry name" value="Glu-tRNAGln amidotransferase C subunit, N-terminal domain"/>
    <property type="match status" value="1"/>
</dbReference>